<dbReference type="SUPFAM" id="SSF52833">
    <property type="entry name" value="Thioredoxin-like"/>
    <property type="match status" value="1"/>
</dbReference>
<organism evidence="3">
    <name type="scientific">Cacopsylla melanoneura</name>
    <dbReference type="NCBI Taxonomy" id="428564"/>
    <lineage>
        <taxon>Eukaryota</taxon>
        <taxon>Metazoa</taxon>
        <taxon>Ecdysozoa</taxon>
        <taxon>Arthropoda</taxon>
        <taxon>Hexapoda</taxon>
        <taxon>Insecta</taxon>
        <taxon>Pterygota</taxon>
        <taxon>Neoptera</taxon>
        <taxon>Paraneoptera</taxon>
        <taxon>Hemiptera</taxon>
        <taxon>Sternorrhyncha</taxon>
        <taxon>Psylloidea</taxon>
        <taxon>Psyllidae</taxon>
        <taxon>Psyllinae</taxon>
        <taxon>Cacopsylla</taxon>
    </lineage>
</organism>
<dbReference type="EMBL" id="HBUF01285620">
    <property type="protein sequence ID" value="CAG6688218.1"/>
    <property type="molecule type" value="Transcribed_RNA"/>
</dbReference>
<dbReference type="PANTHER" id="PTHR45809">
    <property type="entry name" value="VIRAL IAP-ASSOCIATED FACTOR HOMOLOG"/>
    <property type="match status" value="1"/>
</dbReference>
<dbReference type="Pfam" id="PF02114">
    <property type="entry name" value="Phosducin"/>
    <property type="match status" value="1"/>
</dbReference>
<evidence type="ECO:0000259" key="2">
    <source>
        <dbReference type="Pfam" id="PF02114"/>
    </source>
</evidence>
<sequence length="231" mass="26339">MGENYDEDTQWNDILRQKGIIPPKKEKEITEEDIVNLVEQTVSQKCGKGGKAMEDMNLSDLDELEDEEDERVLAEYRAKRIAEMKEMVARSKFGQVIEINGDTYVSEVNNAGEGVWVVLHLYRQGIPLCSLINYHLAELAAKFPTTKFIKSISTTCIPNYPDKNLPTLFIYYEGKMKSQMVGAEEFRANMNVEELEYILGQAKAVPTSITEDPRPKIRDALFSSLNDCNDW</sequence>
<dbReference type="EMBL" id="HBUF01347395">
    <property type="protein sequence ID" value="CAG6710759.1"/>
    <property type="molecule type" value="Transcribed_RNA"/>
</dbReference>
<protein>
    <submittedName>
        <fullName evidence="3">Viral IAP-associated factor homolog</fullName>
    </submittedName>
</protein>
<reference evidence="3" key="1">
    <citation type="submission" date="2021-05" db="EMBL/GenBank/DDBJ databases">
        <authorList>
            <person name="Alioto T."/>
            <person name="Alioto T."/>
            <person name="Gomez Garrido J."/>
        </authorList>
    </citation>
    <scope>NUCLEOTIDE SEQUENCE</scope>
</reference>
<dbReference type="GO" id="GO:0006457">
    <property type="term" value="P:protein folding"/>
    <property type="evidence" value="ECO:0007669"/>
    <property type="project" value="TreeGrafter"/>
</dbReference>
<dbReference type="PANTHER" id="PTHR45809:SF3">
    <property type="entry name" value="VIRAL IAP-ASSOCIATED FACTOR HOMOLOG"/>
    <property type="match status" value="1"/>
</dbReference>
<dbReference type="InterPro" id="IPR036249">
    <property type="entry name" value="Thioredoxin-like_sf"/>
</dbReference>
<accession>A0A8D8XAT4</accession>
<dbReference type="EMBL" id="HBUF01092757">
    <property type="protein sequence ID" value="CAG6636093.1"/>
    <property type="molecule type" value="Transcribed_RNA"/>
</dbReference>
<comment type="similarity">
    <text evidence="1">Belongs to the phosducin family.</text>
</comment>
<dbReference type="Gene3D" id="3.40.30.10">
    <property type="entry name" value="Glutaredoxin"/>
    <property type="match status" value="1"/>
</dbReference>
<name>A0A8D8XAT4_9HEMI</name>
<dbReference type="GO" id="GO:0005737">
    <property type="term" value="C:cytoplasm"/>
    <property type="evidence" value="ECO:0007669"/>
    <property type="project" value="TreeGrafter"/>
</dbReference>
<dbReference type="EMBL" id="HBUF01347394">
    <property type="protein sequence ID" value="CAG6710758.1"/>
    <property type="molecule type" value="Transcribed_RNA"/>
</dbReference>
<dbReference type="EMBL" id="HBUF01347396">
    <property type="protein sequence ID" value="CAG6710760.1"/>
    <property type="molecule type" value="Transcribed_RNA"/>
</dbReference>
<dbReference type="EMBL" id="HBUF01611465">
    <property type="protein sequence ID" value="CAG6778805.1"/>
    <property type="molecule type" value="Transcribed_RNA"/>
</dbReference>
<dbReference type="InterPro" id="IPR024253">
    <property type="entry name" value="Phosducin_thioredoxin-like_dom"/>
</dbReference>
<dbReference type="InterPro" id="IPR051498">
    <property type="entry name" value="Phosducin-like_chap/apop_reg"/>
</dbReference>
<dbReference type="EMBL" id="HBUF01611467">
    <property type="protein sequence ID" value="CAG6778807.1"/>
    <property type="molecule type" value="Transcribed_RNA"/>
</dbReference>
<dbReference type="CDD" id="cd02988">
    <property type="entry name" value="Phd_like_VIAF"/>
    <property type="match status" value="1"/>
</dbReference>
<proteinExistence type="inferred from homology"/>
<evidence type="ECO:0000313" key="3">
    <source>
        <dbReference type="EMBL" id="CAG6688219.1"/>
    </source>
</evidence>
<feature type="domain" description="Phosducin" evidence="2">
    <location>
        <begin position="52"/>
        <end position="185"/>
    </location>
</feature>
<dbReference type="AlphaFoldDB" id="A0A8D8XAT4"/>
<dbReference type="EMBL" id="HBUF01092758">
    <property type="protein sequence ID" value="CAG6636094.1"/>
    <property type="molecule type" value="Transcribed_RNA"/>
</dbReference>
<dbReference type="EMBL" id="HBUF01285621">
    <property type="protein sequence ID" value="CAG6688219.1"/>
    <property type="molecule type" value="Transcribed_RNA"/>
</dbReference>
<evidence type="ECO:0000256" key="1">
    <source>
        <dbReference type="ARBA" id="ARBA00009686"/>
    </source>
</evidence>